<evidence type="ECO:0000256" key="1">
    <source>
        <dbReference type="ARBA" id="ARBA00022552"/>
    </source>
</evidence>
<evidence type="ECO:0000259" key="13">
    <source>
        <dbReference type="Pfam" id="PF01728"/>
    </source>
</evidence>
<evidence type="ECO:0000256" key="11">
    <source>
        <dbReference type="HAMAP-Rule" id="MF_01547"/>
    </source>
</evidence>
<gene>
    <name evidence="11" type="primary">rlmE</name>
    <name evidence="11" type="synonym">ftsJ</name>
    <name evidence="11" type="synonym">rrmJ</name>
    <name evidence="14" type="ORF">phytr_890</name>
</gene>
<name>A0A2P1P706_9RICK</name>
<keyword evidence="11" id="KW-0963">Cytoplasm</keyword>
<feature type="binding site" evidence="11">
    <location>
        <position position="40"/>
    </location>
    <ligand>
        <name>S-adenosyl-L-methionine</name>
        <dbReference type="ChEBI" id="CHEBI:59789"/>
    </ligand>
</feature>
<dbReference type="GO" id="GO:0005737">
    <property type="term" value="C:cytoplasm"/>
    <property type="evidence" value="ECO:0007669"/>
    <property type="project" value="UniProtKB-SubCell"/>
</dbReference>
<dbReference type="InterPro" id="IPR029063">
    <property type="entry name" value="SAM-dependent_MTases_sf"/>
</dbReference>
<dbReference type="FunFam" id="3.40.50.150:FF:000005">
    <property type="entry name" value="Ribosomal RNA large subunit methyltransferase E"/>
    <property type="match status" value="1"/>
</dbReference>
<protein>
    <recommendedName>
        <fullName evidence="7 11">Ribosomal RNA large subunit methyltransferase E</fullName>
        <ecNumber evidence="6 11">2.1.1.166</ecNumber>
    </recommendedName>
    <alternativeName>
        <fullName evidence="9 11">23S rRNA Um2552 methyltransferase</fullName>
    </alternativeName>
    <alternativeName>
        <fullName evidence="8 11">rRNA (uridine-2'-O-)-methyltransferase</fullName>
    </alternativeName>
</protein>
<dbReference type="SUPFAM" id="SSF53335">
    <property type="entry name" value="S-adenosyl-L-methionine-dependent methyltransferases"/>
    <property type="match status" value="1"/>
</dbReference>
<feature type="binding site" evidence="11">
    <location>
        <position position="79"/>
    </location>
    <ligand>
        <name>S-adenosyl-L-methionine</name>
        <dbReference type="ChEBI" id="CHEBI:59789"/>
    </ligand>
</feature>
<dbReference type="PANTHER" id="PTHR10920">
    <property type="entry name" value="RIBOSOMAL RNA METHYLTRANSFERASE"/>
    <property type="match status" value="1"/>
</dbReference>
<evidence type="ECO:0000256" key="12">
    <source>
        <dbReference type="PIRSR" id="PIRSR005461-1"/>
    </source>
</evidence>
<feature type="domain" description="Ribosomal RNA methyltransferase FtsJ" evidence="13">
    <location>
        <begin position="8"/>
        <end position="187"/>
    </location>
</feature>
<comment type="catalytic activity">
    <reaction evidence="10 11">
        <text>uridine(2552) in 23S rRNA + S-adenosyl-L-methionine = 2'-O-methyluridine(2552) in 23S rRNA + S-adenosyl-L-homocysteine + H(+)</text>
        <dbReference type="Rhea" id="RHEA:42720"/>
        <dbReference type="Rhea" id="RHEA-COMP:10202"/>
        <dbReference type="Rhea" id="RHEA-COMP:10203"/>
        <dbReference type="ChEBI" id="CHEBI:15378"/>
        <dbReference type="ChEBI" id="CHEBI:57856"/>
        <dbReference type="ChEBI" id="CHEBI:59789"/>
        <dbReference type="ChEBI" id="CHEBI:65315"/>
        <dbReference type="ChEBI" id="CHEBI:74478"/>
        <dbReference type="EC" id="2.1.1.166"/>
    </reaction>
</comment>
<dbReference type="PANTHER" id="PTHR10920:SF18">
    <property type="entry name" value="RRNA METHYLTRANSFERASE 2, MITOCHONDRIAL"/>
    <property type="match status" value="1"/>
</dbReference>
<evidence type="ECO:0000256" key="10">
    <source>
        <dbReference type="ARBA" id="ARBA00048970"/>
    </source>
</evidence>
<dbReference type="InterPro" id="IPR002877">
    <property type="entry name" value="RNA_MeTrfase_FtsJ_dom"/>
</dbReference>
<proteinExistence type="inferred from homology"/>
<dbReference type="Pfam" id="PF01728">
    <property type="entry name" value="FtsJ"/>
    <property type="match status" value="1"/>
</dbReference>
<evidence type="ECO:0000256" key="9">
    <source>
        <dbReference type="ARBA" id="ARBA00042745"/>
    </source>
</evidence>
<evidence type="ECO:0000256" key="7">
    <source>
        <dbReference type="ARBA" id="ARBA00041129"/>
    </source>
</evidence>
<evidence type="ECO:0000256" key="3">
    <source>
        <dbReference type="ARBA" id="ARBA00022679"/>
    </source>
</evidence>
<dbReference type="EMBL" id="CP027845">
    <property type="protein sequence ID" value="AVP87051.1"/>
    <property type="molecule type" value="Genomic_DNA"/>
</dbReference>
<accession>A0A2P1P706</accession>
<dbReference type="PIRSF" id="PIRSF005461">
    <property type="entry name" value="23S_rRNA_mtase"/>
    <property type="match status" value="1"/>
</dbReference>
<comment type="similarity">
    <text evidence="11">Belongs to the class I-like SAM-binding methyltransferase superfamily. RNA methyltransferase RlmE family.</text>
</comment>
<comment type="subcellular location">
    <subcellularLocation>
        <location evidence="11">Cytoplasm</location>
    </subcellularLocation>
</comment>
<dbReference type="Gene3D" id="3.40.50.150">
    <property type="entry name" value="Vaccinia Virus protein VP39"/>
    <property type="match status" value="1"/>
</dbReference>
<keyword evidence="1 11" id="KW-0698">rRNA processing</keyword>
<dbReference type="EC" id="2.1.1.166" evidence="6 11"/>
<feature type="binding site" evidence="11">
    <location>
        <position position="42"/>
    </location>
    <ligand>
        <name>S-adenosyl-L-methionine</name>
        <dbReference type="ChEBI" id="CHEBI:59789"/>
    </ligand>
</feature>
<dbReference type="InterPro" id="IPR050082">
    <property type="entry name" value="RNA_methyltr_RlmE"/>
</dbReference>
<dbReference type="KEGG" id="ptc:phytr_890"/>
<sequence length="193" mass="21343">MQAQKDGYKSRAAYKLLQIHEKFQIFKKGNITIDLGAAPGGWSQIAAKLSNATSTNKLVIALDLLPMDKIAGVSNICGNFLDEQIQNKIWTQLGDHQADAVISDMAPNTTGERSTDYLRIMHLCSEAFSFAQKALKPGGSFIAKVFRGGTDHNILKEIKNHFTTVKHFKPLASRQESTEMYLIALGFKNLLNS</sequence>
<feature type="active site" description="Proton acceptor" evidence="11 12">
    <location>
        <position position="144"/>
    </location>
</feature>
<dbReference type="HAMAP" id="MF_01547">
    <property type="entry name" value="RNA_methyltr_E"/>
    <property type="match status" value="1"/>
</dbReference>
<evidence type="ECO:0000256" key="5">
    <source>
        <dbReference type="ARBA" id="ARBA00037569"/>
    </source>
</evidence>
<dbReference type="Proteomes" id="UP000241762">
    <property type="component" value="Chromosome"/>
</dbReference>
<dbReference type="InterPro" id="IPR015507">
    <property type="entry name" value="rRNA-MeTfrase_E"/>
</dbReference>
<evidence type="ECO:0000256" key="6">
    <source>
        <dbReference type="ARBA" id="ARBA00038861"/>
    </source>
</evidence>
<evidence type="ECO:0000256" key="4">
    <source>
        <dbReference type="ARBA" id="ARBA00022691"/>
    </source>
</evidence>
<dbReference type="GO" id="GO:0008650">
    <property type="term" value="F:rRNA (uridine-2'-O-)-methyltransferase activity"/>
    <property type="evidence" value="ECO:0007669"/>
    <property type="project" value="UniProtKB-UniRule"/>
</dbReference>
<evidence type="ECO:0000256" key="8">
    <source>
        <dbReference type="ARBA" id="ARBA00041995"/>
    </source>
</evidence>
<organism evidence="14 15">
    <name type="scientific">Candidatus Phycorickettsia trachydisci</name>
    <dbReference type="NCBI Taxonomy" id="2115978"/>
    <lineage>
        <taxon>Bacteria</taxon>
        <taxon>Pseudomonadati</taxon>
        <taxon>Pseudomonadota</taxon>
        <taxon>Alphaproteobacteria</taxon>
        <taxon>Rickettsiales</taxon>
        <taxon>Rickettsiaceae</taxon>
        <taxon>Candidatus Phycorickettsia</taxon>
    </lineage>
</organism>
<feature type="binding site" evidence="11">
    <location>
        <position position="104"/>
    </location>
    <ligand>
        <name>S-adenosyl-L-methionine</name>
        <dbReference type="ChEBI" id="CHEBI:59789"/>
    </ligand>
</feature>
<comment type="function">
    <text evidence="5 11">Specifically methylates the uridine in position 2552 of 23S rRNA at the 2'-O position of the ribose in the fully assembled 50S ribosomal subunit.</text>
</comment>
<keyword evidence="4 11" id="KW-0949">S-adenosyl-L-methionine</keyword>
<evidence type="ECO:0000313" key="15">
    <source>
        <dbReference type="Proteomes" id="UP000241762"/>
    </source>
</evidence>
<reference evidence="14 15" key="1">
    <citation type="submission" date="2018-03" db="EMBL/GenBank/DDBJ databases">
        <title>A gene transfer event suggests a long-term partnership between eustigmatophyte algae and a novel lineage of endosymbiotic bacteria.</title>
        <authorList>
            <person name="Yurchenko T."/>
            <person name="Sevcikova T."/>
            <person name="Pribyl P."/>
            <person name="El Karkouri K."/>
            <person name="Klimes V."/>
            <person name="Amaral R."/>
            <person name="Zbrankova V."/>
            <person name="Kim E."/>
            <person name="Raoult D."/>
            <person name="Santos L.M.A."/>
            <person name="Elias M."/>
        </authorList>
    </citation>
    <scope>NUCLEOTIDE SEQUENCE [LARGE SCALE GENOMIC DNA]</scope>
    <source>
        <strain evidence="14">CCALA 838</strain>
    </source>
</reference>
<dbReference type="AlphaFoldDB" id="A0A2P1P706"/>
<feature type="binding site" evidence="11">
    <location>
        <position position="63"/>
    </location>
    <ligand>
        <name>S-adenosyl-L-methionine</name>
        <dbReference type="ChEBI" id="CHEBI:59789"/>
    </ligand>
</feature>
<keyword evidence="3 11" id="KW-0808">Transferase</keyword>
<keyword evidence="2 11" id="KW-0489">Methyltransferase</keyword>
<evidence type="ECO:0000313" key="14">
    <source>
        <dbReference type="EMBL" id="AVP87051.1"/>
    </source>
</evidence>
<keyword evidence="15" id="KW-1185">Reference proteome</keyword>
<evidence type="ECO:0000256" key="2">
    <source>
        <dbReference type="ARBA" id="ARBA00022603"/>
    </source>
</evidence>